<name>A0A372L701_9BACI</name>
<evidence type="ECO:0000313" key="5">
    <source>
        <dbReference type="Proteomes" id="UP000262939"/>
    </source>
</evidence>
<dbReference type="OrthoDB" id="9797223at2"/>
<dbReference type="InterPro" id="IPR036388">
    <property type="entry name" value="WH-like_DNA-bd_sf"/>
</dbReference>
<sequence length="189" mass="21018">MLPIERQQLIQTWIEEEGSLRVSELSKRLNVSEMTVYRDIKPLVEQNKIIKTSSGIIQAPVKTASFNACVYCMKEAHSRHTVQIIGLEKTVEQACCLHCGLLYYAENEANVSHLLCNDFLYDTTMSATTGTFLIGADLHINCCHPQVVAFSTVVQAEKFQKGFGGDLYTLSEAMNALLRKTDCGCSCSL</sequence>
<dbReference type="PANTHER" id="PTHR41247:SF1">
    <property type="entry name" value="HTH-TYPE TRANSCRIPTIONAL REPRESSOR YCNK"/>
    <property type="match status" value="1"/>
</dbReference>
<gene>
    <name evidence="4" type="ORF">D0466_20365</name>
</gene>
<proteinExistence type="predicted"/>
<evidence type="ECO:0000256" key="1">
    <source>
        <dbReference type="ARBA" id="ARBA00023015"/>
    </source>
</evidence>
<evidence type="ECO:0000313" key="4">
    <source>
        <dbReference type="EMBL" id="RFU60926.1"/>
    </source>
</evidence>
<keyword evidence="5" id="KW-1185">Reference proteome</keyword>
<dbReference type="SUPFAM" id="SSF46785">
    <property type="entry name" value="Winged helix' DNA-binding domain"/>
    <property type="match status" value="1"/>
</dbReference>
<keyword evidence="2" id="KW-0804">Transcription</keyword>
<keyword evidence="1" id="KW-0805">Transcription regulation</keyword>
<dbReference type="SUPFAM" id="SSF160387">
    <property type="entry name" value="NosL/MerB-like"/>
    <property type="match status" value="1"/>
</dbReference>
<accession>A0A372L701</accession>
<reference evidence="4 5" key="1">
    <citation type="submission" date="2018-08" db="EMBL/GenBank/DDBJ databases">
        <title>Bacillus chawlae sp. nov., Bacillus glennii sp. nov., and Bacillus saganii sp. nov. Isolated from the Vehicle Assembly Building at Kennedy Space Center where the Viking Spacecraft were Assembled.</title>
        <authorList>
            <person name="Seuylemezian A."/>
            <person name="Vaishampayan P."/>
        </authorList>
    </citation>
    <scope>NUCLEOTIDE SEQUENCE [LARGE SCALE GENOMIC DNA]</scope>
    <source>
        <strain evidence="4 5">V44-8</strain>
    </source>
</reference>
<evidence type="ECO:0000259" key="3">
    <source>
        <dbReference type="PROSITE" id="PS51000"/>
    </source>
</evidence>
<protein>
    <submittedName>
        <fullName evidence="4">DeoR/GlpR transcriptional regulator</fullName>
    </submittedName>
</protein>
<dbReference type="InterPro" id="IPR008719">
    <property type="entry name" value="N2O_reductase_NosL"/>
</dbReference>
<dbReference type="EMBL" id="QVTD01000021">
    <property type="protein sequence ID" value="RFU60926.1"/>
    <property type="molecule type" value="Genomic_DNA"/>
</dbReference>
<dbReference type="PROSITE" id="PS51000">
    <property type="entry name" value="HTH_DEOR_2"/>
    <property type="match status" value="1"/>
</dbReference>
<dbReference type="GO" id="GO:0003700">
    <property type="term" value="F:DNA-binding transcription factor activity"/>
    <property type="evidence" value="ECO:0007669"/>
    <property type="project" value="InterPro"/>
</dbReference>
<dbReference type="Proteomes" id="UP000262939">
    <property type="component" value="Unassembled WGS sequence"/>
</dbReference>
<dbReference type="AlphaFoldDB" id="A0A372L701"/>
<dbReference type="Gene3D" id="1.10.10.10">
    <property type="entry name" value="Winged helix-like DNA-binding domain superfamily/Winged helix DNA-binding domain"/>
    <property type="match status" value="1"/>
</dbReference>
<feature type="domain" description="HTH deoR-type" evidence="3">
    <location>
        <begin position="3"/>
        <end position="58"/>
    </location>
</feature>
<dbReference type="InterPro" id="IPR036390">
    <property type="entry name" value="WH_DNA-bd_sf"/>
</dbReference>
<organism evidence="4 5">
    <name type="scientific">Peribacillus glennii</name>
    <dbReference type="NCBI Taxonomy" id="2303991"/>
    <lineage>
        <taxon>Bacteria</taxon>
        <taxon>Bacillati</taxon>
        <taxon>Bacillota</taxon>
        <taxon>Bacilli</taxon>
        <taxon>Bacillales</taxon>
        <taxon>Bacillaceae</taxon>
        <taxon>Peribacillus</taxon>
    </lineage>
</organism>
<dbReference type="PANTHER" id="PTHR41247">
    <property type="entry name" value="HTH-TYPE TRANSCRIPTIONAL REPRESSOR YCNK"/>
    <property type="match status" value="1"/>
</dbReference>
<dbReference type="Pfam" id="PF08220">
    <property type="entry name" value="HTH_DeoR"/>
    <property type="match status" value="1"/>
</dbReference>
<dbReference type="SMART" id="SM00420">
    <property type="entry name" value="HTH_DEOR"/>
    <property type="match status" value="1"/>
</dbReference>
<dbReference type="RefSeq" id="WP_117324339.1">
    <property type="nucleotide sequence ID" value="NZ_QVTD01000021.1"/>
</dbReference>
<comment type="caution">
    <text evidence="4">The sequence shown here is derived from an EMBL/GenBank/DDBJ whole genome shotgun (WGS) entry which is preliminary data.</text>
</comment>
<dbReference type="InterPro" id="IPR001034">
    <property type="entry name" value="DeoR_HTH"/>
</dbReference>
<evidence type="ECO:0000256" key="2">
    <source>
        <dbReference type="ARBA" id="ARBA00023163"/>
    </source>
</evidence>